<keyword evidence="2" id="KW-1185">Reference proteome</keyword>
<protein>
    <recommendedName>
        <fullName evidence="3">Cyclase family protein</fullName>
    </recommendedName>
</protein>
<dbReference type="PROSITE" id="PS51318">
    <property type="entry name" value="TAT"/>
    <property type="match status" value="1"/>
</dbReference>
<evidence type="ECO:0008006" key="3">
    <source>
        <dbReference type="Google" id="ProtNLM"/>
    </source>
</evidence>
<proteinExistence type="predicted"/>
<evidence type="ECO:0000313" key="1">
    <source>
        <dbReference type="EMBL" id="QJW93562.1"/>
    </source>
</evidence>
<dbReference type="RefSeq" id="WP_171469733.1">
    <property type="nucleotide sequence ID" value="NZ_CP053452.2"/>
</dbReference>
<dbReference type="InterPro" id="IPR006311">
    <property type="entry name" value="TAT_signal"/>
</dbReference>
<dbReference type="InterPro" id="IPR037175">
    <property type="entry name" value="KFase_sf"/>
</dbReference>
<dbReference type="EMBL" id="CP053452">
    <property type="protein sequence ID" value="QJW93562.1"/>
    <property type="molecule type" value="Genomic_DNA"/>
</dbReference>
<dbReference type="AlphaFoldDB" id="A0A6M5YKN5"/>
<dbReference type="Gene3D" id="3.50.30.50">
    <property type="entry name" value="Putative cyclase"/>
    <property type="match status" value="1"/>
</dbReference>
<dbReference type="KEGG" id="ftj:FTUN_1069"/>
<sequence length="292" mass="29739">MCAPSVIAAALAGMSRRDALHFAAGVVAGVACAACSAGSCAATDGPPSDPPPKGPPTAKRTIAADQVQDLTHTLSPAFPIWPGNEPIRVTNKGTFAKTGFYSNRWDVGEHHGTHLDAPAHCSASGATAERVDAGSLIAPAAVIDIRERVKANADAAVTVDDLIAWEKTHGRLPKGCAVGLLSGWDAKAGDAKAFLGTDATNTLHFPGFSKAAAEFLATERDVAGLLVDTLSIDVGATPEFAVHKVWLGAGKWAVECVANLGKIPPSGATVFVGAPKVQGASGGPTRVLALWG</sequence>
<dbReference type="Pfam" id="PF04199">
    <property type="entry name" value="Cyclase"/>
    <property type="match status" value="1"/>
</dbReference>
<dbReference type="GO" id="GO:0004061">
    <property type="term" value="F:arylformamidase activity"/>
    <property type="evidence" value="ECO:0007669"/>
    <property type="project" value="InterPro"/>
</dbReference>
<dbReference type="PANTHER" id="PTHR31118:SF12">
    <property type="entry name" value="CYCLASE-LIKE PROTEIN 2"/>
    <property type="match status" value="1"/>
</dbReference>
<evidence type="ECO:0000313" key="2">
    <source>
        <dbReference type="Proteomes" id="UP000503447"/>
    </source>
</evidence>
<dbReference type="InterPro" id="IPR007325">
    <property type="entry name" value="KFase/CYL"/>
</dbReference>
<accession>A0A6M5YKN5</accession>
<dbReference type="GO" id="GO:0019441">
    <property type="term" value="P:L-tryptophan catabolic process to kynurenine"/>
    <property type="evidence" value="ECO:0007669"/>
    <property type="project" value="InterPro"/>
</dbReference>
<dbReference type="PANTHER" id="PTHR31118">
    <property type="entry name" value="CYCLASE-LIKE PROTEIN 2"/>
    <property type="match status" value="1"/>
</dbReference>
<reference evidence="2" key="1">
    <citation type="submission" date="2020-05" db="EMBL/GenBank/DDBJ databases">
        <title>Frigoriglobus tundricola gen. nov., sp. nov., a psychrotolerant cellulolytic planctomycete of the family Gemmataceae with two divergent copies of 16S rRNA gene.</title>
        <authorList>
            <person name="Kulichevskaya I.S."/>
            <person name="Ivanova A.A."/>
            <person name="Naumoff D.G."/>
            <person name="Beletsky A.V."/>
            <person name="Rijpstra W.I.C."/>
            <person name="Sinninghe Damste J.S."/>
            <person name="Mardanov A.V."/>
            <person name="Ravin N.V."/>
            <person name="Dedysh S.N."/>
        </authorList>
    </citation>
    <scope>NUCLEOTIDE SEQUENCE [LARGE SCALE GENOMIC DNA]</scope>
    <source>
        <strain evidence="2">PL17</strain>
    </source>
</reference>
<name>A0A6M5YKN5_9BACT</name>
<organism evidence="1 2">
    <name type="scientific">Frigoriglobus tundricola</name>
    <dbReference type="NCBI Taxonomy" id="2774151"/>
    <lineage>
        <taxon>Bacteria</taxon>
        <taxon>Pseudomonadati</taxon>
        <taxon>Planctomycetota</taxon>
        <taxon>Planctomycetia</taxon>
        <taxon>Gemmatales</taxon>
        <taxon>Gemmataceae</taxon>
        <taxon>Frigoriglobus</taxon>
    </lineage>
</organism>
<dbReference type="SUPFAM" id="SSF102198">
    <property type="entry name" value="Putative cyclase"/>
    <property type="match status" value="1"/>
</dbReference>
<dbReference type="Proteomes" id="UP000503447">
    <property type="component" value="Chromosome"/>
</dbReference>
<gene>
    <name evidence="1" type="ORF">FTUN_1069</name>
</gene>